<evidence type="ECO:0000313" key="2">
    <source>
        <dbReference type="EMBL" id="CAI8595352.1"/>
    </source>
</evidence>
<proteinExistence type="predicted"/>
<dbReference type="EMBL" id="OX451735">
    <property type="protein sequence ID" value="CAI8595352.1"/>
    <property type="molecule type" value="Genomic_DNA"/>
</dbReference>
<organism evidence="2 3">
    <name type="scientific">Vicia faba</name>
    <name type="common">Broad bean</name>
    <name type="synonym">Faba vulgaris</name>
    <dbReference type="NCBI Taxonomy" id="3906"/>
    <lineage>
        <taxon>Eukaryota</taxon>
        <taxon>Viridiplantae</taxon>
        <taxon>Streptophyta</taxon>
        <taxon>Embryophyta</taxon>
        <taxon>Tracheophyta</taxon>
        <taxon>Spermatophyta</taxon>
        <taxon>Magnoliopsida</taxon>
        <taxon>eudicotyledons</taxon>
        <taxon>Gunneridae</taxon>
        <taxon>Pentapetalae</taxon>
        <taxon>rosids</taxon>
        <taxon>fabids</taxon>
        <taxon>Fabales</taxon>
        <taxon>Fabaceae</taxon>
        <taxon>Papilionoideae</taxon>
        <taxon>50 kb inversion clade</taxon>
        <taxon>NPAAA clade</taxon>
        <taxon>Hologalegina</taxon>
        <taxon>IRL clade</taxon>
        <taxon>Fabeae</taxon>
        <taxon>Vicia</taxon>
    </lineage>
</organism>
<feature type="region of interest" description="Disordered" evidence="1">
    <location>
        <begin position="93"/>
        <end position="118"/>
    </location>
</feature>
<accession>A0AAV0ZHL2</accession>
<reference evidence="2 3" key="1">
    <citation type="submission" date="2023-01" db="EMBL/GenBank/DDBJ databases">
        <authorList>
            <person name="Kreplak J."/>
        </authorList>
    </citation>
    <scope>NUCLEOTIDE SEQUENCE [LARGE SCALE GENOMIC DNA]</scope>
</reference>
<dbReference type="Proteomes" id="UP001157006">
    <property type="component" value="Chromosome 1S"/>
</dbReference>
<feature type="region of interest" description="Disordered" evidence="1">
    <location>
        <begin position="158"/>
        <end position="187"/>
    </location>
</feature>
<feature type="compositionally biased region" description="Basic and acidic residues" evidence="1">
    <location>
        <begin position="101"/>
        <end position="118"/>
    </location>
</feature>
<protein>
    <submittedName>
        <fullName evidence="2">Uncharacterized protein</fullName>
    </submittedName>
</protein>
<name>A0AAV0ZHL2_VICFA</name>
<evidence type="ECO:0000256" key="1">
    <source>
        <dbReference type="SAM" id="MobiDB-lite"/>
    </source>
</evidence>
<dbReference type="AlphaFoldDB" id="A0AAV0ZHL2"/>
<feature type="compositionally biased region" description="Polar residues" evidence="1">
    <location>
        <begin position="174"/>
        <end position="187"/>
    </location>
</feature>
<evidence type="ECO:0000313" key="3">
    <source>
        <dbReference type="Proteomes" id="UP001157006"/>
    </source>
</evidence>
<gene>
    <name evidence="2" type="ORF">VFH_I187000</name>
</gene>
<sequence length="187" mass="20740">MDDILEAPKYVYKPLGKIKVVASEVWKETHKPQNKKDMELVQNEVKEVVSSTILMPIMSISVATRRTLQNTTASSVISAPVKKLGKMILPLEEEDEEDDQPLNRKSKEVKKQNKALEKPSDVEFLKQQAGEVEVVAESILKNVGETYEAGETPEVIVGTEITDEATPDVAEAVNQPQTLTSNPNLKL</sequence>
<keyword evidence="3" id="KW-1185">Reference proteome</keyword>